<dbReference type="Proteomes" id="UP000075755">
    <property type="component" value="Chromosome"/>
</dbReference>
<sequence>MFKVLKSFNTRNRRISEGETVSETDDLAPHTIEGLAAGKFIEAPKSEKRK</sequence>
<keyword evidence="4" id="KW-1185">Reference proteome</keyword>
<evidence type="ECO:0000313" key="2">
    <source>
        <dbReference type="EMBL" id="MBB3705859.1"/>
    </source>
</evidence>
<gene>
    <name evidence="1" type="ORF">AA2016_2230</name>
    <name evidence="2" type="ORF">FHS67_002178</name>
</gene>
<dbReference type="Proteomes" id="UP000577697">
    <property type="component" value="Unassembled WGS sequence"/>
</dbReference>
<protein>
    <submittedName>
        <fullName evidence="1">Uncharacterized protein</fullName>
    </submittedName>
</protein>
<dbReference type="EMBL" id="JACICB010000007">
    <property type="protein sequence ID" value="MBB3705859.1"/>
    <property type="molecule type" value="Genomic_DNA"/>
</dbReference>
<name>A0AAC9AR54_AMIAI</name>
<reference evidence="1 3" key="1">
    <citation type="submission" date="2016-03" db="EMBL/GenBank/DDBJ databases">
        <title>Complete genome of Aminobacter aminovorans KCTC 2477.</title>
        <authorList>
            <person name="Kim K.M."/>
        </authorList>
    </citation>
    <scope>NUCLEOTIDE SEQUENCE [LARGE SCALE GENOMIC DNA]</scope>
    <source>
        <strain evidence="1 3">KCTC 2477</strain>
    </source>
</reference>
<evidence type="ECO:0000313" key="4">
    <source>
        <dbReference type="Proteomes" id="UP000577697"/>
    </source>
</evidence>
<evidence type="ECO:0000313" key="1">
    <source>
        <dbReference type="EMBL" id="AMS41159.1"/>
    </source>
</evidence>
<organism evidence="1 3">
    <name type="scientific">Aminobacter aminovorans</name>
    <name type="common">Chelatobacter heintzii</name>
    <dbReference type="NCBI Taxonomy" id="83263"/>
    <lineage>
        <taxon>Bacteria</taxon>
        <taxon>Pseudomonadati</taxon>
        <taxon>Pseudomonadota</taxon>
        <taxon>Alphaproteobacteria</taxon>
        <taxon>Hyphomicrobiales</taxon>
        <taxon>Phyllobacteriaceae</taxon>
        <taxon>Aminobacter</taxon>
    </lineage>
</organism>
<dbReference type="RefSeq" id="WP_157097028.1">
    <property type="nucleotide sequence ID" value="NZ_CP015005.1"/>
</dbReference>
<evidence type="ECO:0000313" key="3">
    <source>
        <dbReference type="Proteomes" id="UP000075755"/>
    </source>
</evidence>
<accession>A0AAC9AR54</accession>
<dbReference type="AlphaFoldDB" id="A0AAC9AR54"/>
<reference evidence="2 4" key="2">
    <citation type="submission" date="2020-08" db="EMBL/GenBank/DDBJ databases">
        <title>Genomic Encyclopedia of Type Strains, Phase IV (KMG-IV): sequencing the most valuable type-strain genomes for metagenomic binning, comparative biology and taxonomic classification.</title>
        <authorList>
            <person name="Goeker M."/>
        </authorList>
    </citation>
    <scope>NUCLEOTIDE SEQUENCE [LARGE SCALE GENOMIC DNA]</scope>
    <source>
        <strain evidence="2 4">DSM 10368</strain>
    </source>
</reference>
<proteinExistence type="predicted"/>
<dbReference type="EMBL" id="CP015005">
    <property type="protein sequence ID" value="AMS41159.1"/>
    <property type="molecule type" value="Genomic_DNA"/>
</dbReference>
<dbReference type="KEGG" id="aak:AA2016_2230"/>